<evidence type="ECO:0000256" key="2">
    <source>
        <dbReference type="ARBA" id="ARBA00038766"/>
    </source>
</evidence>
<gene>
    <name evidence="4" type="ORF">OIDMADRAFT_183026</name>
</gene>
<dbReference type="Gene3D" id="2.60.40.640">
    <property type="match status" value="1"/>
</dbReference>
<evidence type="ECO:0000256" key="1">
    <source>
        <dbReference type="ARBA" id="ARBA00005298"/>
    </source>
</evidence>
<sequence>MSENLKIYFDAPYSRAYVFAPGDQVSGKVVFDPKEDENVENIHVEFRGKYETRVGGGKETRSFEITMFSMQKILFQGPFKMRASTYEYPFSFQFPKTFRFNPTVFHDDRLFPNEHGDGLQPLPPSCNDSGSHFSGNYRIFYRITARIPRTFGDWESEIFLRFAPYRLELNPVPHPASSKDEGKLQRRYRLTDEGIPRPLTSNETFKEKFHRHAVNHTISFSLSASVPTAIVIGRPYAVEITLLSTDVESGHSAPEFQFSNYWLILKGRTIIRAPGILSATTSSLQEDITLGHGSIKCRLPLNKPLVVNGMFPSNPSYIPPNFSSFAMQKSYGLELKGTVSCLGEDSEFKIHWPRVTLYPARMEDGIEDAMKSIESGARDMGLDDQSGLPAYEK</sequence>
<dbReference type="SUPFAM" id="SSF81296">
    <property type="entry name" value="E set domains"/>
    <property type="match status" value="1"/>
</dbReference>
<dbReference type="InParanoid" id="A0A0C3GLG2"/>
<comment type="similarity">
    <text evidence="1">Belongs to the arrestin family.</text>
</comment>
<dbReference type="EMBL" id="KN832883">
    <property type="protein sequence ID" value="KIM96965.1"/>
    <property type="molecule type" value="Genomic_DNA"/>
</dbReference>
<dbReference type="AlphaFoldDB" id="A0A0C3GLG2"/>
<dbReference type="PANTHER" id="PTHR11188:SF17">
    <property type="entry name" value="FI21816P1"/>
    <property type="match status" value="1"/>
</dbReference>
<dbReference type="PANTHER" id="PTHR11188">
    <property type="entry name" value="ARRESTIN DOMAIN CONTAINING PROTEIN"/>
    <property type="match status" value="1"/>
</dbReference>
<dbReference type="Pfam" id="PF00339">
    <property type="entry name" value="Arrestin_N"/>
    <property type="match status" value="1"/>
</dbReference>
<protein>
    <recommendedName>
        <fullName evidence="3">Arrestin-like N-terminal domain-containing protein</fullName>
    </recommendedName>
</protein>
<dbReference type="InterPro" id="IPR050357">
    <property type="entry name" value="Arrestin_domain-protein"/>
</dbReference>
<organism evidence="4 5">
    <name type="scientific">Oidiodendron maius (strain Zn)</name>
    <dbReference type="NCBI Taxonomy" id="913774"/>
    <lineage>
        <taxon>Eukaryota</taxon>
        <taxon>Fungi</taxon>
        <taxon>Dikarya</taxon>
        <taxon>Ascomycota</taxon>
        <taxon>Pezizomycotina</taxon>
        <taxon>Leotiomycetes</taxon>
        <taxon>Leotiomycetes incertae sedis</taxon>
        <taxon>Myxotrichaceae</taxon>
        <taxon>Oidiodendron</taxon>
    </lineage>
</organism>
<reference evidence="5" key="2">
    <citation type="submission" date="2015-01" db="EMBL/GenBank/DDBJ databases">
        <title>Evolutionary Origins and Diversification of the Mycorrhizal Mutualists.</title>
        <authorList>
            <consortium name="DOE Joint Genome Institute"/>
            <consortium name="Mycorrhizal Genomics Consortium"/>
            <person name="Kohler A."/>
            <person name="Kuo A."/>
            <person name="Nagy L.G."/>
            <person name="Floudas D."/>
            <person name="Copeland A."/>
            <person name="Barry K.W."/>
            <person name="Cichocki N."/>
            <person name="Veneault-Fourrey C."/>
            <person name="LaButti K."/>
            <person name="Lindquist E.A."/>
            <person name="Lipzen A."/>
            <person name="Lundell T."/>
            <person name="Morin E."/>
            <person name="Murat C."/>
            <person name="Riley R."/>
            <person name="Ohm R."/>
            <person name="Sun H."/>
            <person name="Tunlid A."/>
            <person name="Henrissat B."/>
            <person name="Grigoriev I.V."/>
            <person name="Hibbett D.S."/>
            <person name="Martin F."/>
        </authorList>
    </citation>
    <scope>NUCLEOTIDE SEQUENCE [LARGE SCALE GENOMIC DNA]</scope>
    <source>
        <strain evidence="5">Zn</strain>
    </source>
</reference>
<dbReference type="InterPro" id="IPR014752">
    <property type="entry name" value="Arrestin-like_C"/>
</dbReference>
<dbReference type="GO" id="GO:0005737">
    <property type="term" value="C:cytoplasm"/>
    <property type="evidence" value="ECO:0007669"/>
    <property type="project" value="TreeGrafter"/>
</dbReference>
<feature type="domain" description="Arrestin-like N-terminal" evidence="3">
    <location>
        <begin position="6"/>
        <end position="97"/>
    </location>
</feature>
<keyword evidence="5" id="KW-1185">Reference proteome</keyword>
<dbReference type="InterPro" id="IPR014756">
    <property type="entry name" value="Ig_E-set"/>
</dbReference>
<dbReference type="Proteomes" id="UP000054321">
    <property type="component" value="Unassembled WGS sequence"/>
</dbReference>
<accession>A0A0C3GLG2</accession>
<dbReference type="HOGENOM" id="CLU_702263_0_0_1"/>
<dbReference type="GO" id="GO:0015031">
    <property type="term" value="P:protein transport"/>
    <property type="evidence" value="ECO:0007669"/>
    <property type="project" value="TreeGrafter"/>
</dbReference>
<dbReference type="STRING" id="913774.A0A0C3GLG2"/>
<name>A0A0C3GLG2_OIDMZ</name>
<reference evidence="4 5" key="1">
    <citation type="submission" date="2014-04" db="EMBL/GenBank/DDBJ databases">
        <authorList>
            <consortium name="DOE Joint Genome Institute"/>
            <person name="Kuo A."/>
            <person name="Martino E."/>
            <person name="Perotto S."/>
            <person name="Kohler A."/>
            <person name="Nagy L.G."/>
            <person name="Floudas D."/>
            <person name="Copeland A."/>
            <person name="Barry K.W."/>
            <person name="Cichocki N."/>
            <person name="Veneault-Fourrey C."/>
            <person name="LaButti K."/>
            <person name="Lindquist E.A."/>
            <person name="Lipzen A."/>
            <person name="Lundell T."/>
            <person name="Morin E."/>
            <person name="Murat C."/>
            <person name="Sun H."/>
            <person name="Tunlid A."/>
            <person name="Henrissat B."/>
            <person name="Grigoriev I.V."/>
            <person name="Hibbett D.S."/>
            <person name="Martin F."/>
            <person name="Nordberg H.P."/>
            <person name="Cantor M.N."/>
            <person name="Hua S.X."/>
        </authorList>
    </citation>
    <scope>NUCLEOTIDE SEQUENCE [LARGE SCALE GENOMIC DNA]</scope>
    <source>
        <strain evidence="4 5">Zn</strain>
    </source>
</reference>
<evidence type="ECO:0000313" key="5">
    <source>
        <dbReference type="Proteomes" id="UP000054321"/>
    </source>
</evidence>
<evidence type="ECO:0000259" key="3">
    <source>
        <dbReference type="Pfam" id="PF00339"/>
    </source>
</evidence>
<evidence type="ECO:0000313" key="4">
    <source>
        <dbReference type="EMBL" id="KIM96965.1"/>
    </source>
</evidence>
<comment type="subunit">
    <text evidence="2">Interacts with hulA.</text>
</comment>
<proteinExistence type="inferred from homology"/>
<dbReference type="InterPro" id="IPR011021">
    <property type="entry name" value="Arrestin-like_N"/>
</dbReference>
<dbReference type="OrthoDB" id="2333384at2759"/>